<evidence type="ECO:0000256" key="2">
    <source>
        <dbReference type="ARBA" id="ARBA00023125"/>
    </source>
</evidence>
<evidence type="ECO:0000313" key="6">
    <source>
        <dbReference type="Proteomes" id="UP000189632"/>
    </source>
</evidence>
<dbReference type="Pfam" id="PF00717">
    <property type="entry name" value="Peptidase_S24"/>
    <property type="match status" value="1"/>
</dbReference>
<evidence type="ECO:0000259" key="4">
    <source>
        <dbReference type="PROSITE" id="PS50943"/>
    </source>
</evidence>
<keyword evidence="3" id="KW-0804">Transcription</keyword>
<proteinExistence type="predicted"/>
<keyword evidence="6" id="KW-1185">Reference proteome</keyword>
<dbReference type="PROSITE" id="PS50943">
    <property type="entry name" value="HTH_CROC1"/>
    <property type="match status" value="1"/>
</dbReference>
<keyword evidence="1" id="KW-0805">Transcription regulation</keyword>
<dbReference type="STRING" id="1686310.BBC0244_017680"/>
<dbReference type="CDD" id="cd00093">
    <property type="entry name" value="HTH_XRE"/>
    <property type="match status" value="1"/>
</dbReference>
<dbReference type="InterPro" id="IPR039418">
    <property type="entry name" value="LexA-like"/>
</dbReference>
<dbReference type="EMBL" id="CP015625">
    <property type="protein sequence ID" value="AQT47862.1"/>
    <property type="molecule type" value="Genomic_DNA"/>
</dbReference>
<dbReference type="GO" id="GO:0003677">
    <property type="term" value="F:DNA binding"/>
    <property type="evidence" value="ECO:0007669"/>
    <property type="project" value="UniProtKB-KW"/>
</dbReference>
<reference evidence="5 6" key="1">
    <citation type="submission" date="2016-11" db="EMBL/GenBank/DDBJ databases">
        <title>Comparative genomics of Bartonella apis.</title>
        <authorList>
            <person name="Engel P."/>
        </authorList>
    </citation>
    <scope>NUCLEOTIDE SEQUENCE [LARGE SCALE GENOMIC DNA]</scope>
    <source>
        <strain evidence="5 6">BBC0122</strain>
    </source>
</reference>
<dbReference type="CDD" id="cd06529">
    <property type="entry name" value="S24_LexA-like"/>
    <property type="match status" value="1"/>
</dbReference>
<evidence type="ECO:0000256" key="3">
    <source>
        <dbReference type="ARBA" id="ARBA00023163"/>
    </source>
</evidence>
<evidence type="ECO:0000256" key="1">
    <source>
        <dbReference type="ARBA" id="ARBA00023015"/>
    </source>
</evidence>
<dbReference type="InterPro" id="IPR036286">
    <property type="entry name" value="LexA/Signal_pep-like_sf"/>
</dbReference>
<feature type="domain" description="HTH cro/C1-type" evidence="4">
    <location>
        <begin position="9"/>
        <end position="60"/>
    </location>
</feature>
<accession>A0A1U9MJL2</accession>
<dbReference type="SMART" id="SM00530">
    <property type="entry name" value="HTH_XRE"/>
    <property type="match status" value="1"/>
</dbReference>
<dbReference type="PANTHER" id="PTHR40661:SF3">
    <property type="entry name" value="FELS-1 PROPHAGE TRANSCRIPTIONAL REGULATOR"/>
    <property type="match status" value="1"/>
</dbReference>
<dbReference type="Proteomes" id="UP000189632">
    <property type="component" value="Chromosome"/>
</dbReference>
<dbReference type="InterPro" id="IPR015927">
    <property type="entry name" value="Peptidase_S24_S26A/B/C"/>
</dbReference>
<dbReference type="PANTHER" id="PTHR40661">
    <property type="match status" value="1"/>
</dbReference>
<dbReference type="SUPFAM" id="SSF51306">
    <property type="entry name" value="LexA/Signal peptidase"/>
    <property type="match status" value="1"/>
</dbReference>
<dbReference type="Gene3D" id="1.10.260.40">
    <property type="entry name" value="lambda repressor-like DNA-binding domains"/>
    <property type="match status" value="1"/>
</dbReference>
<dbReference type="SUPFAM" id="SSF47413">
    <property type="entry name" value="lambda repressor-like DNA-binding domains"/>
    <property type="match status" value="1"/>
</dbReference>
<dbReference type="Pfam" id="PF01381">
    <property type="entry name" value="HTH_3"/>
    <property type="match status" value="1"/>
</dbReference>
<dbReference type="InterPro" id="IPR001387">
    <property type="entry name" value="Cro/C1-type_HTH"/>
</dbReference>
<organism evidence="5 6">
    <name type="scientific">Bartonella choladocola</name>
    <dbReference type="NCBI Taxonomy" id="2750995"/>
    <lineage>
        <taxon>Bacteria</taxon>
        <taxon>Pseudomonadati</taxon>
        <taxon>Pseudomonadota</taxon>
        <taxon>Alphaproteobacteria</taxon>
        <taxon>Hyphomicrobiales</taxon>
        <taxon>Bartonellaceae</taxon>
        <taxon>Bartonella</taxon>
    </lineage>
</organism>
<dbReference type="Gene3D" id="2.10.109.10">
    <property type="entry name" value="Umud Fragment, subunit A"/>
    <property type="match status" value="1"/>
</dbReference>
<dbReference type="KEGG" id="bapi:BBC0122_017630"/>
<dbReference type="RefSeq" id="WP_225868103.1">
    <property type="nucleotide sequence ID" value="NZ_CP015625.1"/>
</dbReference>
<sequence length="213" mass="23912">MSLKTRIFEARKKAHLTQNKLASLVHVTKAAVSAWEHGTSPHRDKLEAIAKATNVSLEWLLLGDKNAGEYDSRQISDRPAIKLIPVYGQAVAGINGEFSFDGKKLFEVPCPPCLLNVENAYGVEVAGDTMSPRYEDGEIVYIDTVRRIKKDDYVVAKIMMREEDSFPTVFIKRFIRHNEQELVLAQLNPAKELVFPHQHVLSVHYIALAGEGL</sequence>
<gene>
    <name evidence="5" type="ORF">BBC0122_017630</name>
</gene>
<protein>
    <submittedName>
        <fullName evidence="5">Phage repressor protein C</fullName>
    </submittedName>
</protein>
<dbReference type="InterPro" id="IPR010982">
    <property type="entry name" value="Lambda_DNA-bd_dom_sf"/>
</dbReference>
<keyword evidence="2" id="KW-0238">DNA-binding</keyword>
<name>A0A1U9MJL2_9HYPH</name>
<dbReference type="AlphaFoldDB" id="A0A1U9MJL2"/>
<evidence type="ECO:0000313" key="5">
    <source>
        <dbReference type="EMBL" id="AQT47862.1"/>
    </source>
</evidence>